<comment type="caution">
    <text evidence="1">The sequence shown here is derived from an EMBL/GenBank/DDBJ whole genome shotgun (WGS) entry which is preliminary data.</text>
</comment>
<dbReference type="RefSeq" id="WP_249320402.1">
    <property type="nucleotide sequence ID" value="NZ_JACRSN010000024.1"/>
</dbReference>
<dbReference type="Proteomes" id="UP000651482">
    <property type="component" value="Unassembled WGS sequence"/>
</dbReference>
<name>A0A926D9D4_9FIRM</name>
<accession>A0A926D9D4</accession>
<gene>
    <name evidence="1" type="ORF">IAG03_12595</name>
</gene>
<keyword evidence="2" id="KW-1185">Reference proteome</keyword>
<evidence type="ECO:0000313" key="2">
    <source>
        <dbReference type="Proteomes" id="UP000651482"/>
    </source>
</evidence>
<protein>
    <submittedName>
        <fullName evidence="1">Uncharacterized protein</fullName>
    </submittedName>
</protein>
<dbReference type="EMBL" id="JACRSN010000024">
    <property type="protein sequence ID" value="MBC8534805.1"/>
    <property type="molecule type" value="Genomic_DNA"/>
</dbReference>
<evidence type="ECO:0000313" key="1">
    <source>
        <dbReference type="EMBL" id="MBC8534805.1"/>
    </source>
</evidence>
<dbReference type="AlphaFoldDB" id="A0A926D9D4"/>
<proteinExistence type="predicted"/>
<sequence>MEVLQMFRRKAEKRMVELSPNEARLMREALLAFRNKLLSAGKPTEDVNELIIKVMK</sequence>
<reference evidence="1" key="1">
    <citation type="submission" date="2020-08" db="EMBL/GenBank/DDBJ databases">
        <title>Genome public.</title>
        <authorList>
            <person name="Liu C."/>
            <person name="Sun Q."/>
        </authorList>
    </citation>
    <scope>NUCLEOTIDE SEQUENCE</scope>
    <source>
        <strain evidence="1">NSJ-40</strain>
    </source>
</reference>
<organism evidence="1 2">
    <name type="scientific">Yeguia hominis</name>
    <dbReference type="NCBI Taxonomy" id="2763662"/>
    <lineage>
        <taxon>Bacteria</taxon>
        <taxon>Bacillati</taxon>
        <taxon>Bacillota</taxon>
        <taxon>Clostridia</taxon>
        <taxon>Eubacteriales</taxon>
        <taxon>Yeguiaceae</taxon>
        <taxon>Yeguia</taxon>
    </lineage>
</organism>